<dbReference type="Pfam" id="PF11795">
    <property type="entry name" value="DUF3322"/>
    <property type="match status" value="1"/>
</dbReference>
<gene>
    <name evidence="3" type="ORF">ANME2D_01432</name>
</gene>
<evidence type="ECO:0000259" key="1">
    <source>
        <dbReference type="Pfam" id="PF09983"/>
    </source>
</evidence>
<proteinExistence type="predicted"/>
<evidence type="ECO:0000313" key="3">
    <source>
        <dbReference type="EMBL" id="KCZ72032.1"/>
    </source>
</evidence>
<dbReference type="Pfam" id="PF09983">
    <property type="entry name" value="JetD_C"/>
    <property type="match status" value="1"/>
</dbReference>
<reference evidence="3 4" key="1">
    <citation type="journal article" date="2013" name="Nature">
        <title>Anaerobic oxidation of methane coupled to nitrate reduction in a novel archaeal lineage.</title>
        <authorList>
            <person name="Haroon M.F."/>
            <person name="Hu S."/>
            <person name="Shi Y."/>
            <person name="Imelfort M."/>
            <person name="Keller J."/>
            <person name="Hugenholtz P."/>
            <person name="Yuan Z."/>
            <person name="Tyson G.W."/>
        </authorList>
    </citation>
    <scope>NUCLEOTIDE SEQUENCE [LARGE SCALE GENOMIC DNA]</scope>
    <source>
        <strain evidence="3 4">ANME-2d</strain>
    </source>
</reference>
<dbReference type="RefSeq" id="WP_048090055.1">
    <property type="nucleotide sequence ID" value="NZ_JMIY01000003.1"/>
</dbReference>
<sequence length="398" mass="47573">MITPEEIKKQAERWYKDFLIASINGESFFPKEIRFGRIRSSETLESFSKINQEIQNLKKKSKEQSGYGYLIEFIKRKDQKIGEQLFPDRIYFEDESDYLKFIKKEKEYQEFKRAVDQITNTVPELHEWILLNPLKIIDHLGKWTDLIKVCKFFITNPRPNLYIRELPLELHTKFIEENKAIIRHLLDFLIDEYINKEEVEFERRFNLKYSEPLIRLRILDEEIAKEYFSGLTDLSILQSDFNILNISCKKIFILENKTNFSNIFNFLTLPLLKDSMAIFGKGFQLNLLKEARWLSDKQIIYWGDIDTHGFQILSQLRSYFPKTQSLMMDFETFNEFKQFAVTGTETNINQLINLTAEENQLFEYLLDLKEKNRLEQEKINHSFALRKIEKLIVSRSGL</sequence>
<dbReference type="InterPro" id="IPR024537">
    <property type="entry name" value="DUF3322"/>
</dbReference>
<organism evidence="3 4">
    <name type="scientific">Candidatus Methanoperedens nitratireducens</name>
    <dbReference type="NCBI Taxonomy" id="1392998"/>
    <lineage>
        <taxon>Archaea</taxon>
        <taxon>Methanobacteriati</taxon>
        <taxon>Methanobacteriota</taxon>
        <taxon>Stenosarchaea group</taxon>
        <taxon>Methanomicrobia</taxon>
        <taxon>Methanosarcinales</taxon>
        <taxon>ANME-2 cluster</taxon>
        <taxon>Candidatus Methanoperedentaceae</taxon>
        <taxon>Candidatus Methanoperedens</taxon>
    </lineage>
</organism>
<protein>
    <recommendedName>
        <fullName evidence="5">Wadjet protein JetD C-terminal domain-containing protein</fullName>
    </recommendedName>
</protein>
<evidence type="ECO:0000313" key="4">
    <source>
        <dbReference type="Proteomes" id="UP000027153"/>
    </source>
</evidence>
<name>A0A062V3X3_9EURY</name>
<dbReference type="AlphaFoldDB" id="A0A062V3X3"/>
<dbReference type="EMBL" id="JMIY01000003">
    <property type="protein sequence ID" value="KCZ72032.1"/>
    <property type="molecule type" value="Genomic_DNA"/>
</dbReference>
<dbReference type="Proteomes" id="UP000027153">
    <property type="component" value="Unassembled WGS sequence"/>
</dbReference>
<dbReference type="OrthoDB" id="147477at2157"/>
<comment type="caution">
    <text evidence="3">The sequence shown here is derived from an EMBL/GenBank/DDBJ whole genome shotgun (WGS) entry which is preliminary data.</text>
</comment>
<evidence type="ECO:0000259" key="2">
    <source>
        <dbReference type="Pfam" id="PF11795"/>
    </source>
</evidence>
<evidence type="ECO:0008006" key="5">
    <source>
        <dbReference type="Google" id="ProtNLM"/>
    </source>
</evidence>
<dbReference type="PATRIC" id="fig|1392998.3.peg.1440"/>
<feature type="domain" description="Wadjet protein JetD C-terminal" evidence="1">
    <location>
        <begin position="209"/>
        <end position="384"/>
    </location>
</feature>
<feature type="domain" description="DUF3322" evidence="2">
    <location>
        <begin position="4"/>
        <end position="187"/>
    </location>
</feature>
<accession>A0A062V3X3</accession>
<dbReference type="InterPro" id="IPR024534">
    <property type="entry name" value="JetD_C"/>
</dbReference>
<keyword evidence="4" id="KW-1185">Reference proteome</keyword>